<accession>A0A1G7CSB2</accession>
<dbReference type="SUPFAM" id="SSF53756">
    <property type="entry name" value="UDP-Glycosyltransferase/glycogen phosphorylase"/>
    <property type="match status" value="1"/>
</dbReference>
<protein>
    <submittedName>
        <fullName evidence="3">Lipopolysaccharide export system permease protein</fullName>
    </submittedName>
</protein>
<keyword evidence="1" id="KW-0328">Glycosyltransferase</keyword>
<dbReference type="AlphaFoldDB" id="A0A1G7CSB2"/>
<evidence type="ECO:0000256" key="1">
    <source>
        <dbReference type="ARBA" id="ARBA00022676"/>
    </source>
</evidence>
<dbReference type="CDD" id="cd03789">
    <property type="entry name" value="GT9_LPS_heptosyltransferase"/>
    <property type="match status" value="1"/>
</dbReference>
<name>A0A1G7CSB2_9PROT</name>
<dbReference type="Gene3D" id="3.40.50.2000">
    <property type="entry name" value="Glycogen Phosphorylase B"/>
    <property type="match status" value="2"/>
</dbReference>
<keyword evidence="2" id="KW-0808">Transferase</keyword>
<dbReference type="STRING" id="69960.SAMN05421720_106202"/>
<evidence type="ECO:0000313" key="4">
    <source>
        <dbReference type="Proteomes" id="UP000199412"/>
    </source>
</evidence>
<dbReference type="Proteomes" id="UP000199412">
    <property type="component" value="Unassembled WGS sequence"/>
</dbReference>
<dbReference type="PANTHER" id="PTHR30160">
    <property type="entry name" value="TETRAACYLDISACCHARIDE 4'-KINASE-RELATED"/>
    <property type="match status" value="1"/>
</dbReference>
<dbReference type="InterPro" id="IPR002201">
    <property type="entry name" value="Glyco_trans_9"/>
</dbReference>
<dbReference type="GO" id="GO:0005829">
    <property type="term" value="C:cytosol"/>
    <property type="evidence" value="ECO:0007669"/>
    <property type="project" value="TreeGrafter"/>
</dbReference>
<sequence>MTQPTSRQMTLLFITNSRIGDAVLSTGMLDHALEHYPGIAVTVACGHIAAPLFEGVPGLEHIHIIRKKPWGGHWWEAYRQLKGTRWDIIIDLRGSPLPMLLRPRQTLRPRVHAAAPNHRVRRIGSTLGDKGFKHPPEPRLWIRPEDEAAADAALAGTGEAPLLVLAPTANWIAKVWPADRFVELARRLTAPDGALPGARIAVVAGPDERDAAAPVLEALAGPGTLDLIGRLHLLAVSAVFSRSALVVGNDSGLMHMAAASGAPTIGLFGPSRDEHYAPWGPRGRAVRTDKAYEELYPPGLKPGTVTASLMDTLPVERVEEAARTLLQEVAAAETRS</sequence>
<dbReference type="EMBL" id="FNAP01000006">
    <property type="protein sequence ID" value="SDE42218.1"/>
    <property type="molecule type" value="Genomic_DNA"/>
</dbReference>
<evidence type="ECO:0000313" key="3">
    <source>
        <dbReference type="EMBL" id="SDE42218.1"/>
    </source>
</evidence>
<organism evidence="3 4">
    <name type="scientific">Rhodospira trueperi</name>
    <dbReference type="NCBI Taxonomy" id="69960"/>
    <lineage>
        <taxon>Bacteria</taxon>
        <taxon>Pseudomonadati</taxon>
        <taxon>Pseudomonadota</taxon>
        <taxon>Alphaproteobacteria</taxon>
        <taxon>Rhodospirillales</taxon>
        <taxon>Rhodospirillaceae</taxon>
        <taxon>Rhodospira</taxon>
    </lineage>
</organism>
<dbReference type="InterPro" id="IPR051199">
    <property type="entry name" value="LPS_LOS_Heptosyltrfase"/>
</dbReference>
<proteinExistence type="predicted"/>
<evidence type="ECO:0000256" key="2">
    <source>
        <dbReference type="ARBA" id="ARBA00022679"/>
    </source>
</evidence>
<dbReference type="GO" id="GO:0009244">
    <property type="term" value="P:lipopolysaccharide core region biosynthetic process"/>
    <property type="evidence" value="ECO:0007669"/>
    <property type="project" value="TreeGrafter"/>
</dbReference>
<dbReference type="Pfam" id="PF01075">
    <property type="entry name" value="Glyco_transf_9"/>
    <property type="match status" value="1"/>
</dbReference>
<dbReference type="GO" id="GO:0008713">
    <property type="term" value="F:ADP-heptose-lipopolysaccharide heptosyltransferase activity"/>
    <property type="evidence" value="ECO:0007669"/>
    <property type="project" value="TreeGrafter"/>
</dbReference>
<keyword evidence="4" id="KW-1185">Reference proteome</keyword>
<gene>
    <name evidence="3" type="ORF">SAMN05421720_106202</name>
</gene>
<dbReference type="PANTHER" id="PTHR30160:SF7">
    <property type="entry name" value="ADP-HEPTOSE--LPS HEPTOSYLTRANSFERASE 2"/>
    <property type="match status" value="1"/>
</dbReference>
<reference evidence="3 4" key="1">
    <citation type="submission" date="2016-10" db="EMBL/GenBank/DDBJ databases">
        <authorList>
            <person name="de Groot N.N."/>
        </authorList>
    </citation>
    <scope>NUCLEOTIDE SEQUENCE [LARGE SCALE GENOMIC DNA]</scope>
    <source>
        <strain evidence="3 4">ATCC 700224</strain>
    </source>
</reference>